<feature type="non-terminal residue" evidence="1">
    <location>
        <position position="63"/>
    </location>
</feature>
<protein>
    <submittedName>
        <fullName evidence="1">Uncharacterized protein</fullName>
    </submittedName>
</protein>
<proteinExistence type="predicted"/>
<dbReference type="Gramene" id="OE9A043628T1">
    <property type="protein sequence ID" value="OE9A043628C1"/>
    <property type="gene ID" value="OE9A043628"/>
</dbReference>
<dbReference type="EMBL" id="CACTIH010009809">
    <property type="protein sequence ID" value="CAA3033058.1"/>
    <property type="molecule type" value="Genomic_DNA"/>
</dbReference>
<comment type="caution">
    <text evidence="1">The sequence shown here is derived from an EMBL/GenBank/DDBJ whole genome shotgun (WGS) entry which is preliminary data.</text>
</comment>
<name>A0A8S0VGX6_OLEEU</name>
<dbReference type="Proteomes" id="UP000594638">
    <property type="component" value="Unassembled WGS sequence"/>
</dbReference>
<gene>
    <name evidence="1" type="ORF">OLEA9_A043628</name>
</gene>
<accession>A0A8S0VGX6</accession>
<sequence length="63" mass="7117">AISKVRYIGFQNITQQMAAYKITLQVVIHVHRTLESCRSSTASHALYVVSCSPTMQELHKPML</sequence>
<evidence type="ECO:0000313" key="2">
    <source>
        <dbReference type="Proteomes" id="UP000594638"/>
    </source>
</evidence>
<evidence type="ECO:0000313" key="1">
    <source>
        <dbReference type="EMBL" id="CAA3033058.1"/>
    </source>
</evidence>
<dbReference type="AlphaFoldDB" id="A0A8S0VGX6"/>
<feature type="non-terminal residue" evidence="1">
    <location>
        <position position="1"/>
    </location>
</feature>
<organism evidence="1 2">
    <name type="scientific">Olea europaea subsp. europaea</name>
    <dbReference type="NCBI Taxonomy" id="158383"/>
    <lineage>
        <taxon>Eukaryota</taxon>
        <taxon>Viridiplantae</taxon>
        <taxon>Streptophyta</taxon>
        <taxon>Embryophyta</taxon>
        <taxon>Tracheophyta</taxon>
        <taxon>Spermatophyta</taxon>
        <taxon>Magnoliopsida</taxon>
        <taxon>eudicotyledons</taxon>
        <taxon>Gunneridae</taxon>
        <taxon>Pentapetalae</taxon>
        <taxon>asterids</taxon>
        <taxon>lamiids</taxon>
        <taxon>Lamiales</taxon>
        <taxon>Oleaceae</taxon>
        <taxon>Oleeae</taxon>
        <taxon>Olea</taxon>
    </lineage>
</organism>
<reference evidence="1 2" key="1">
    <citation type="submission" date="2019-12" db="EMBL/GenBank/DDBJ databases">
        <authorList>
            <person name="Alioto T."/>
            <person name="Alioto T."/>
            <person name="Gomez Garrido J."/>
        </authorList>
    </citation>
    <scope>NUCLEOTIDE SEQUENCE [LARGE SCALE GENOMIC DNA]</scope>
</reference>
<keyword evidence="2" id="KW-1185">Reference proteome</keyword>